<gene>
    <name evidence="4" type="ORF">CUC15_04800</name>
</gene>
<dbReference type="Pfam" id="PF07687">
    <property type="entry name" value="M20_dimer"/>
    <property type="match status" value="1"/>
</dbReference>
<dbReference type="SUPFAM" id="SSF55031">
    <property type="entry name" value="Bacterial exopeptidase dimerisation domain"/>
    <property type="match status" value="1"/>
</dbReference>
<sequence>MKLTVCSKDVQALLERFIQIPHPQEDMKRVKNFVLQEIRPSLPDGFFDRMTVAEDGALVATKLLGRPEQGEAGRGNRPPLFLFLTYGATYPAGAMKDPYTPQVLHGGEWGYEEDVIRGRGLTEQVASLAAATAAMNALATSQEWSGRPIELGFATTVSGETGDHASAEHVVSMLGRAPTWTVVCVATNCQVGIGNKGRVDVHLETQGKSSHSSAPENGKNALVDACKVIQVLGRETLPVHHELGNATLTPIAIRSFPESPHTIPDRCSVTLDRRLNPGEDPSQVIRSIERALEPFPELNISVQPGKYMYPNQLDPHSPLCLAAVDAVNSNDLNGITVYQKSAQDAGYFTHIGSETLCLGPGDRRFAHTEVEVVPIRHVQKMAQAYLDVLLTLGKGDS</sequence>
<dbReference type="AlphaFoldDB" id="A0A345PE63"/>
<dbReference type="PANTHER" id="PTHR43808">
    <property type="entry name" value="ACETYLORNITHINE DEACETYLASE"/>
    <property type="match status" value="1"/>
</dbReference>
<evidence type="ECO:0000313" key="4">
    <source>
        <dbReference type="EMBL" id="AXI08293.1"/>
    </source>
</evidence>
<dbReference type="InterPro" id="IPR036264">
    <property type="entry name" value="Bact_exopeptidase_dim_dom"/>
</dbReference>
<proteinExistence type="predicted"/>
<dbReference type="Pfam" id="PF01546">
    <property type="entry name" value="Peptidase_M20"/>
    <property type="match status" value="1"/>
</dbReference>
<keyword evidence="5" id="KW-1185">Reference proteome</keyword>
<evidence type="ECO:0000313" key="5">
    <source>
        <dbReference type="Proteomes" id="UP000253908"/>
    </source>
</evidence>
<dbReference type="GO" id="GO:0046872">
    <property type="term" value="F:metal ion binding"/>
    <property type="evidence" value="ECO:0007669"/>
    <property type="project" value="UniProtKB-KW"/>
</dbReference>
<dbReference type="Proteomes" id="UP000253908">
    <property type="component" value="Chromosome"/>
</dbReference>
<keyword evidence="2" id="KW-0378">Hydrolase</keyword>
<evidence type="ECO:0000256" key="1">
    <source>
        <dbReference type="ARBA" id="ARBA00022723"/>
    </source>
</evidence>
<dbReference type="Gene3D" id="3.40.630.10">
    <property type="entry name" value="Zn peptidases"/>
    <property type="match status" value="1"/>
</dbReference>
<dbReference type="InterPro" id="IPR050072">
    <property type="entry name" value="Peptidase_M20A"/>
</dbReference>
<name>A0A345PE63_9BACI</name>
<keyword evidence="1" id="KW-0479">Metal-binding</keyword>
<feature type="domain" description="Peptidase M20 dimerisation" evidence="3">
    <location>
        <begin position="193"/>
        <end position="293"/>
    </location>
</feature>
<dbReference type="OrthoDB" id="9792335at2"/>
<dbReference type="KEGG" id="ocn:CUC15_04800"/>
<accession>A0A345PE63</accession>
<protein>
    <recommendedName>
        <fullName evidence="3">Peptidase M20 dimerisation domain-containing protein</fullName>
    </recommendedName>
</protein>
<reference evidence="5" key="1">
    <citation type="submission" date="2017-11" db="EMBL/GenBank/DDBJ databases">
        <authorList>
            <person name="Zhu W."/>
        </authorList>
    </citation>
    <scope>NUCLEOTIDE SEQUENCE [LARGE SCALE GENOMIC DNA]</scope>
    <source>
        <strain evidence="5">160</strain>
    </source>
</reference>
<evidence type="ECO:0000259" key="3">
    <source>
        <dbReference type="Pfam" id="PF07687"/>
    </source>
</evidence>
<dbReference type="GO" id="GO:0016787">
    <property type="term" value="F:hydrolase activity"/>
    <property type="evidence" value="ECO:0007669"/>
    <property type="project" value="UniProtKB-KW"/>
</dbReference>
<evidence type="ECO:0000256" key="2">
    <source>
        <dbReference type="ARBA" id="ARBA00022801"/>
    </source>
</evidence>
<organism evidence="4 5">
    <name type="scientific">Oceanobacillus zhaokaii</name>
    <dbReference type="NCBI Taxonomy" id="2052660"/>
    <lineage>
        <taxon>Bacteria</taxon>
        <taxon>Bacillati</taxon>
        <taxon>Bacillota</taxon>
        <taxon>Bacilli</taxon>
        <taxon>Bacillales</taxon>
        <taxon>Bacillaceae</taxon>
        <taxon>Oceanobacillus</taxon>
    </lineage>
</organism>
<dbReference type="SUPFAM" id="SSF53187">
    <property type="entry name" value="Zn-dependent exopeptidases"/>
    <property type="match status" value="1"/>
</dbReference>
<dbReference type="EMBL" id="CP024848">
    <property type="protein sequence ID" value="AXI08293.1"/>
    <property type="molecule type" value="Genomic_DNA"/>
</dbReference>
<dbReference type="InterPro" id="IPR011650">
    <property type="entry name" value="Peptidase_M20_dimer"/>
</dbReference>
<dbReference type="InterPro" id="IPR002933">
    <property type="entry name" value="Peptidase_M20"/>
</dbReference>
<dbReference type="Gene3D" id="3.30.70.360">
    <property type="match status" value="1"/>
</dbReference>